<proteinExistence type="predicted"/>
<dbReference type="AlphaFoldDB" id="A0A5N5H383"/>
<reference evidence="1 2" key="1">
    <citation type="submission" date="2019-09" db="EMBL/GenBank/DDBJ databases">
        <authorList>
            <person name="Ou C."/>
        </authorList>
    </citation>
    <scope>NUCLEOTIDE SEQUENCE [LARGE SCALE GENOMIC DNA]</scope>
    <source>
        <strain evidence="1">S2</strain>
        <tissue evidence="1">Leaf</tissue>
    </source>
</reference>
<gene>
    <name evidence="1" type="ORF">D8674_037627</name>
</gene>
<reference evidence="1 2" key="2">
    <citation type="submission" date="2019-11" db="EMBL/GenBank/DDBJ databases">
        <title>A de novo genome assembly of a pear dwarfing rootstock.</title>
        <authorList>
            <person name="Wang F."/>
            <person name="Wang J."/>
            <person name="Li S."/>
            <person name="Zhang Y."/>
            <person name="Fang M."/>
            <person name="Ma L."/>
            <person name="Zhao Y."/>
            <person name="Jiang S."/>
        </authorList>
    </citation>
    <scope>NUCLEOTIDE SEQUENCE [LARGE SCALE GENOMIC DNA]</scope>
    <source>
        <strain evidence="1">S2</strain>
        <tissue evidence="1">Leaf</tissue>
    </source>
</reference>
<dbReference type="EMBL" id="SMOL01000322">
    <property type="protein sequence ID" value="KAB2620542.1"/>
    <property type="molecule type" value="Genomic_DNA"/>
</dbReference>
<comment type="caution">
    <text evidence="1">The sequence shown here is derived from an EMBL/GenBank/DDBJ whole genome shotgun (WGS) entry which is preliminary data.</text>
</comment>
<keyword evidence="2" id="KW-1185">Reference proteome</keyword>
<protein>
    <submittedName>
        <fullName evidence="1">Uncharacterized protein</fullName>
    </submittedName>
</protein>
<sequence length="66" mass="7504">MVFKQCEDKDDALKLGLVYFVKGVLIGAKRNEDEEEQAWGSKRRQRSGCGCKGFSYAFSGTICWFD</sequence>
<evidence type="ECO:0000313" key="1">
    <source>
        <dbReference type="EMBL" id="KAB2620542.1"/>
    </source>
</evidence>
<evidence type="ECO:0000313" key="2">
    <source>
        <dbReference type="Proteomes" id="UP000327157"/>
    </source>
</evidence>
<organism evidence="1 2">
    <name type="scientific">Pyrus ussuriensis x Pyrus communis</name>
    <dbReference type="NCBI Taxonomy" id="2448454"/>
    <lineage>
        <taxon>Eukaryota</taxon>
        <taxon>Viridiplantae</taxon>
        <taxon>Streptophyta</taxon>
        <taxon>Embryophyta</taxon>
        <taxon>Tracheophyta</taxon>
        <taxon>Spermatophyta</taxon>
        <taxon>Magnoliopsida</taxon>
        <taxon>eudicotyledons</taxon>
        <taxon>Gunneridae</taxon>
        <taxon>Pentapetalae</taxon>
        <taxon>rosids</taxon>
        <taxon>fabids</taxon>
        <taxon>Rosales</taxon>
        <taxon>Rosaceae</taxon>
        <taxon>Amygdaloideae</taxon>
        <taxon>Maleae</taxon>
        <taxon>Pyrus</taxon>
    </lineage>
</organism>
<accession>A0A5N5H383</accession>
<dbReference type="Proteomes" id="UP000327157">
    <property type="component" value="Unassembled WGS sequence"/>
</dbReference>
<name>A0A5N5H383_9ROSA</name>